<comment type="caution">
    <text evidence="2">The sequence shown here is derived from an EMBL/GenBank/DDBJ whole genome shotgun (WGS) entry which is preliminary data.</text>
</comment>
<name>A0A6N7EEV2_9MICO</name>
<dbReference type="AlphaFoldDB" id="A0A6N7EEV2"/>
<dbReference type="EMBL" id="WHPC01000013">
    <property type="protein sequence ID" value="MPV36540.1"/>
    <property type="molecule type" value="Genomic_DNA"/>
</dbReference>
<dbReference type="PANTHER" id="PTHR43798">
    <property type="entry name" value="MONOACYLGLYCEROL LIPASE"/>
    <property type="match status" value="1"/>
</dbReference>
<keyword evidence="3" id="KW-1185">Reference proteome</keyword>
<gene>
    <name evidence="2" type="ORF">GB881_05640</name>
</gene>
<dbReference type="InterPro" id="IPR000073">
    <property type="entry name" value="AB_hydrolase_1"/>
</dbReference>
<dbReference type="OrthoDB" id="5495375at2"/>
<dbReference type="Gene3D" id="3.40.50.1820">
    <property type="entry name" value="alpha/beta hydrolase"/>
    <property type="match status" value="1"/>
</dbReference>
<keyword evidence="2" id="KW-0378">Hydrolase</keyword>
<dbReference type="InterPro" id="IPR029058">
    <property type="entry name" value="AB_hydrolase_fold"/>
</dbReference>
<feature type="domain" description="AB hydrolase-1" evidence="1">
    <location>
        <begin position="6"/>
        <end position="224"/>
    </location>
</feature>
<evidence type="ECO:0000313" key="3">
    <source>
        <dbReference type="Proteomes" id="UP000437709"/>
    </source>
</evidence>
<reference evidence="2 3" key="1">
    <citation type="submission" date="2019-10" db="EMBL/GenBank/DDBJ databases">
        <title>Georgenia wutianyii sp. nov. and Georgenia yuyongxinii sp. nov. isolated from plateau pika (Ochotona curzoniae) in the Qinghai-Tibet plateau of China.</title>
        <authorList>
            <person name="Tian Z."/>
        </authorList>
    </citation>
    <scope>NUCLEOTIDE SEQUENCE [LARGE SCALE GENOMIC DNA]</scope>
    <source>
        <strain evidence="2 3">JCM 19765</strain>
    </source>
</reference>
<organism evidence="2 3">
    <name type="scientific">Georgenia subflava</name>
    <dbReference type="NCBI Taxonomy" id="1622177"/>
    <lineage>
        <taxon>Bacteria</taxon>
        <taxon>Bacillati</taxon>
        <taxon>Actinomycetota</taxon>
        <taxon>Actinomycetes</taxon>
        <taxon>Micrococcales</taxon>
        <taxon>Bogoriellaceae</taxon>
        <taxon>Georgenia</taxon>
    </lineage>
</organism>
<protein>
    <submittedName>
        <fullName evidence="2">Alpha/beta fold hydrolase</fullName>
    </submittedName>
</protein>
<dbReference type="GO" id="GO:0016787">
    <property type="term" value="F:hydrolase activity"/>
    <property type="evidence" value="ECO:0007669"/>
    <property type="project" value="UniProtKB-KW"/>
</dbReference>
<dbReference type="Pfam" id="PF12697">
    <property type="entry name" value="Abhydrolase_6"/>
    <property type="match status" value="1"/>
</dbReference>
<proteinExistence type="predicted"/>
<evidence type="ECO:0000313" key="2">
    <source>
        <dbReference type="EMBL" id="MPV36540.1"/>
    </source>
</evidence>
<dbReference type="InterPro" id="IPR050266">
    <property type="entry name" value="AB_hydrolase_sf"/>
</dbReference>
<accession>A0A6N7EEV2</accession>
<evidence type="ECO:0000259" key="1">
    <source>
        <dbReference type="Pfam" id="PF12697"/>
    </source>
</evidence>
<dbReference type="RefSeq" id="WP_152194703.1">
    <property type="nucleotide sequence ID" value="NZ_VUKD01000002.1"/>
</dbReference>
<dbReference type="Proteomes" id="UP000437709">
    <property type="component" value="Unassembled WGS sequence"/>
</dbReference>
<dbReference type="SUPFAM" id="SSF53474">
    <property type="entry name" value="alpha/beta-Hydrolases"/>
    <property type="match status" value="1"/>
</dbReference>
<sequence length="254" mass="27354">MEVPTVVLVHGIRASRSMWLRQLAALEAAGIPALAPDLPGHGARRDEPFSIPRSLDVIEDAARSVTGPLVVAGLSMGGYLALHWAARTERRPDAVLAASCSTQPQGLALAAYRRVAWLIGRLPDGGAALNDFMARRFVPDHAREDLAVGGMTVSVMSDVLSGMVDVDTRADLCAIDVPVWLVNGRWDHFRGHERRFLSSCNDGRLIIVPRASHLVSLVRPVVFNRILLELVDTVAHAAPARVPPRQDVPAAVAA</sequence>